<feature type="chain" id="PRO_5032596661" evidence="8">
    <location>
        <begin position="22"/>
        <end position="404"/>
    </location>
</feature>
<keyword evidence="7" id="KW-0998">Cell outer membrane</keyword>
<feature type="signal peptide" evidence="8">
    <location>
        <begin position="1"/>
        <end position="21"/>
    </location>
</feature>
<comment type="caution">
    <text evidence="9">The sequence shown here is derived from an EMBL/GenBank/DDBJ whole genome shotgun (WGS) entry which is preliminary data.</text>
</comment>
<keyword evidence="6" id="KW-0472">Membrane</keyword>
<gene>
    <name evidence="9" type="ORF">HNQ81_000784</name>
</gene>
<evidence type="ECO:0000256" key="8">
    <source>
        <dbReference type="SAM" id="SignalP"/>
    </source>
</evidence>
<keyword evidence="5 8" id="KW-0732">Signal</keyword>
<dbReference type="RefSeq" id="WP_183348490.1">
    <property type="nucleotide sequence ID" value="NZ_JACHEO010000002.1"/>
</dbReference>
<dbReference type="GO" id="GO:0009279">
    <property type="term" value="C:cell outer membrane"/>
    <property type="evidence" value="ECO:0007669"/>
    <property type="project" value="UniProtKB-SubCell"/>
</dbReference>
<evidence type="ECO:0000256" key="7">
    <source>
        <dbReference type="ARBA" id="ARBA00023237"/>
    </source>
</evidence>
<keyword evidence="3" id="KW-1134">Transmembrane beta strand</keyword>
<evidence type="ECO:0000256" key="5">
    <source>
        <dbReference type="ARBA" id="ARBA00022729"/>
    </source>
</evidence>
<evidence type="ECO:0000313" key="9">
    <source>
        <dbReference type="EMBL" id="MBB5347074.1"/>
    </source>
</evidence>
<dbReference type="GO" id="GO:0015483">
    <property type="term" value="F:long-chain fatty acid transporting porin activity"/>
    <property type="evidence" value="ECO:0007669"/>
    <property type="project" value="TreeGrafter"/>
</dbReference>
<evidence type="ECO:0000313" key="10">
    <source>
        <dbReference type="Proteomes" id="UP000539642"/>
    </source>
</evidence>
<keyword evidence="4" id="KW-0812">Transmembrane</keyword>
<organism evidence="9 10">
    <name type="scientific">Desulfoprunum benzoelyticum</name>
    <dbReference type="NCBI Taxonomy" id="1506996"/>
    <lineage>
        <taxon>Bacteria</taxon>
        <taxon>Pseudomonadati</taxon>
        <taxon>Thermodesulfobacteriota</taxon>
        <taxon>Desulfobulbia</taxon>
        <taxon>Desulfobulbales</taxon>
        <taxon>Desulfobulbaceae</taxon>
        <taxon>Desulfoprunum</taxon>
    </lineage>
</organism>
<dbReference type="InterPro" id="IPR005017">
    <property type="entry name" value="OMPP1/FadL/TodX"/>
</dbReference>
<comment type="similarity">
    <text evidence="2">Belongs to the OmpP1/FadL family.</text>
</comment>
<evidence type="ECO:0000256" key="6">
    <source>
        <dbReference type="ARBA" id="ARBA00023136"/>
    </source>
</evidence>
<evidence type="ECO:0000256" key="3">
    <source>
        <dbReference type="ARBA" id="ARBA00022452"/>
    </source>
</evidence>
<dbReference type="EMBL" id="JACHEO010000002">
    <property type="protein sequence ID" value="MBB5347074.1"/>
    <property type="molecule type" value="Genomic_DNA"/>
</dbReference>
<accession>A0A840UUJ9</accession>
<evidence type="ECO:0000256" key="1">
    <source>
        <dbReference type="ARBA" id="ARBA00004571"/>
    </source>
</evidence>
<evidence type="ECO:0000256" key="4">
    <source>
        <dbReference type="ARBA" id="ARBA00022692"/>
    </source>
</evidence>
<dbReference type="PANTHER" id="PTHR35093">
    <property type="entry name" value="OUTER MEMBRANE PROTEIN NMB0088-RELATED"/>
    <property type="match status" value="1"/>
</dbReference>
<proteinExistence type="inferred from homology"/>
<keyword evidence="10" id="KW-1185">Reference proteome</keyword>
<reference evidence="9 10" key="1">
    <citation type="submission" date="2020-08" db="EMBL/GenBank/DDBJ databases">
        <title>Genomic Encyclopedia of Type Strains, Phase IV (KMG-IV): sequencing the most valuable type-strain genomes for metagenomic binning, comparative biology and taxonomic classification.</title>
        <authorList>
            <person name="Goeker M."/>
        </authorList>
    </citation>
    <scope>NUCLEOTIDE SEQUENCE [LARGE SCALE GENOMIC DNA]</scope>
    <source>
        <strain evidence="9 10">DSM 28570</strain>
    </source>
</reference>
<evidence type="ECO:0000256" key="2">
    <source>
        <dbReference type="ARBA" id="ARBA00008163"/>
    </source>
</evidence>
<sequence length="404" mass="44754">MKKTISALALVSLFTATAALASGYRIPEQSVDSSAKAGANVASASRADAAYYNPANMSWLSDGWQAQANLTYIHLTPISYEDYRSPYFDSESEDENFLLPTGFLVSPFYGNFRFGLSITAPYGLAKRWNDPYPRATAEEFSLTVIDFNPTVSYRINDMVSISGGPRLLYSEARVETDARYVGTPAAMTVDGDTTEWGYNLAVAVKPSEDLNFSATYRSNVDLDFEGDVDLFLGRTLPTRDGEVSIPAPAVLTIAAAFKPAEALTVELSWDRTFWSEYEELDFDFFPAVGSPFETPKTKDWDDSSAYRIGLSYQLDETWTLMGGIAYDETPVPKETLGFELPDSDAWLFSVGTQYKVNEKMDVGMALLYDYKEKREVTVTPLGTAYGEFTDASAILMTVGLNYKF</sequence>
<dbReference type="PANTHER" id="PTHR35093:SF8">
    <property type="entry name" value="OUTER MEMBRANE PROTEIN NMB0088-RELATED"/>
    <property type="match status" value="1"/>
</dbReference>
<dbReference type="Pfam" id="PF03349">
    <property type="entry name" value="Toluene_X"/>
    <property type="match status" value="1"/>
</dbReference>
<dbReference type="AlphaFoldDB" id="A0A840UUJ9"/>
<name>A0A840UUJ9_9BACT</name>
<dbReference type="Gene3D" id="2.40.160.60">
    <property type="entry name" value="Outer membrane protein transport protein (OMPP1/FadL/TodX)"/>
    <property type="match status" value="1"/>
</dbReference>
<comment type="subcellular location">
    <subcellularLocation>
        <location evidence="1">Cell outer membrane</location>
        <topology evidence="1">Multi-pass membrane protein</topology>
    </subcellularLocation>
</comment>
<dbReference type="SUPFAM" id="SSF56935">
    <property type="entry name" value="Porins"/>
    <property type="match status" value="1"/>
</dbReference>
<protein>
    <submittedName>
        <fullName evidence="9">Long-chain fatty acid transport protein</fullName>
    </submittedName>
</protein>
<dbReference type="Proteomes" id="UP000539642">
    <property type="component" value="Unassembled WGS sequence"/>
</dbReference>